<evidence type="ECO:0000259" key="2">
    <source>
        <dbReference type="PROSITE" id="PS51841"/>
    </source>
</evidence>
<dbReference type="InterPro" id="IPR001322">
    <property type="entry name" value="Lamin_tail_dom"/>
</dbReference>
<keyword evidence="4" id="KW-1185">Reference proteome</keyword>
<dbReference type="PROSITE" id="PS51841">
    <property type="entry name" value="LTD"/>
    <property type="match status" value="1"/>
</dbReference>
<dbReference type="AlphaFoldDB" id="A0A7X1B844"/>
<dbReference type="EMBL" id="JACHVC010000008">
    <property type="protein sequence ID" value="MBC2606163.1"/>
    <property type="molecule type" value="Genomic_DNA"/>
</dbReference>
<proteinExistence type="predicted"/>
<evidence type="ECO:0000313" key="4">
    <source>
        <dbReference type="Proteomes" id="UP000526501"/>
    </source>
</evidence>
<accession>A0A7X1B844</accession>
<dbReference type="Gene3D" id="2.60.40.1260">
    <property type="entry name" value="Lamin Tail domain"/>
    <property type="match status" value="1"/>
</dbReference>
<evidence type="ECO:0000313" key="3">
    <source>
        <dbReference type="EMBL" id="MBC2606163.1"/>
    </source>
</evidence>
<gene>
    <name evidence="3" type="ORF">H5P27_08900</name>
</gene>
<feature type="chain" id="PRO_5031021721" evidence="1">
    <location>
        <begin position="26"/>
        <end position="652"/>
    </location>
</feature>
<comment type="caution">
    <text evidence="3">The sequence shown here is derived from an EMBL/GenBank/DDBJ whole genome shotgun (WGS) entry which is preliminary data.</text>
</comment>
<organism evidence="3 4">
    <name type="scientific">Pelagicoccus albus</name>
    <dbReference type="NCBI Taxonomy" id="415222"/>
    <lineage>
        <taxon>Bacteria</taxon>
        <taxon>Pseudomonadati</taxon>
        <taxon>Verrucomicrobiota</taxon>
        <taxon>Opitutia</taxon>
        <taxon>Puniceicoccales</taxon>
        <taxon>Pelagicoccaceae</taxon>
        <taxon>Pelagicoccus</taxon>
    </lineage>
</organism>
<feature type="signal peptide" evidence="1">
    <location>
        <begin position="1"/>
        <end position="25"/>
    </location>
</feature>
<dbReference type="RefSeq" id="WP_185660054.1">
    <property type="nucleotide sequence ID" value="NZ_CAWPOO010000008.1"/>
</dbReference>
<protein>
    <submittedName>
        <fullName evidence="3">Lamin tail domain-containing protein</fullName>
    </submittedName>
</protein>
<dbReference type="Proteomes" id="UP000526501">
    <property type="component" value="Unassembled WGS sequence"/>
</dbReference>
<dbReference type="SUPFAM" id="SSF74853">
    <property type="entry name" value="Lamin A/C globular tail domain"/>
    <property type="match status" value="2"/>
</dbReference>
<dbReference type="Pfam" id="PF00932">
    <property type="entry name" value="LTD"/>
    <property type="match status" value="2"/>
</dbReference>
<dbReference type="InterPro" id="IPR036415">
    <property type="entry name" value="Lamin_tail_dom_sf"/>
</dbReference>
<name>A0A7X1B844_9BACT</name>
<evidence type="ECO:0000256" key="1">
    <source>
        <dbReference type="SAM" id="SignalP"/>
    </source>
</evidence>
<feature type="domain" description="LTD" evidence="2">
    <location>
        <begin position="184"/>
        <end position="323"/>
    </location>
</feature>
<sequence length="652" mass="70249">MGISRRDYFCLTSLVCLLANGLGQAALASASMVLTEIMYNPADFEDYDGQELEFLELFNKGDEHLDLSQVVFADGVEYTFAAGSGLDAGEGLVLVSNEEAFSAMYPEVSVFGEYEGQLGNGGERIEIADAEGETLLEVTYGDESPWPTSADGLGYSIVLRDEEFWPEDPSVGGEWRASFAVGGSPGEEDPQADVAGVLVNEILAHTDLPQVDSVELYNPTDEAVDVSGWYLTDDPALPLRFSLPEGSVIEAGGYIVFTESNFGPDVLGDDGFRFDSHGDEVWLYSGDGEGNLTGYRHGFVFGDSDNGVSFGRVVDSQGSEWLTFLEENSFGYENGDPLIGPVVISEILYDPVSGGVEYLEITNVSDSEVLLYDTENPENTWQVEGIGYQFPEGVSLQAGEVALLVSVEAEEARALWALPEDLQIFGPYEGSLSNEGEQVALLYADPPDELDSGEIYVPYMDVDRVPYLPSSPWPVGALGTGLSIERIDLNGLGLEPTNWRDSSGLSGSPGWVATQSYQTWAEANFSESELSSEATSVEGDFDSDGLPNAYEYALGLDPRSPDSGDALALSWAGGGDSLEIAVSRSLAPADVEISLERSVDLSDWSVATADEVSVTNRLEEGMQDLAWSWASASVPEFVFWRLVCRVESAAAE</sequence>
<keyword evidence="1" id="KW-0732">Signal</keyword>
<reference evidence="3 4" key="1">
    <citation type="submission" date="2020-07" db="EMBL/GenBank/DDBJ databases">
        <authorList>
            <person name="Feng X."/>
        </authorList>
    </citation>
    <scope>NUCLEOTIDE SEQUENCE [LARGE SCALE GENOMIC DNA]</scope>
    <source>
        <strain evidence="3 4">JCM23202</strain>
    </source>
</reference>